<reference evidence="2 3" key="1">
    <citation type="submission" date="2019-11" db="EMBL/GenBank/DDBJ databases">
        <title>The genome sequence of Methylocystis heyeri.</title>
        <authorList>
            <person name="Oshkin I.Y."/>
            <person name="Miroshnikov K."/>
            <person name="Dedysh S.N."/>
        </authorList>
    </citation>
    <scope>NUCLEOTIDE SEQUENCE [LARGE SCALE GENOMIC DNA]</scope>
    <source>
        <strain evidence="2 3">H2</strain>
    </source>
</reference>
<evidence type="ECO:0000313" key="3">
    <source>
        <dbReference type="Proteomes" id="UP000309061"/>
    </source>
</evidence>
<dbReference type="KEGG" id="mhey:H2LOC_018745"/>
<evidence type="ECO:0000313" key="2">
    <source>
        <dbReference type="EMBL" id="QGM47558.1"/>
    </source>
</evidence>
<proteinExistence type="predicted"/>
<feature type="signal peptide" evidence="1">
    <location>
        <begin position="1"/>
        <end position="40"/>
    </location>
</feature>
<organism evidence="2 3">
    <name type="scientific">Methylocystis heyeri</name>
    <dbReference type="NCBI Taxonomy" id="391905"/>
    <lineage>
        <taxon>Bacteria</taxon>
        <taxon>Pseudomonadati</taxon>
        <taxon>Pseudomonadota</taxon>
        <taxon>Alphaproteobacteria</taxon>
        <taxon>Hyphomicrobiales</taxon>
        <taxon>Methylocystaceae</taxon>
        <taxon>Methylocystis</taxon>
    </lineage>
</organism>
<protein>
    <submittedName>
        <fullName evidence="2">Uncharacterized protein</fullName>
    </submittedName>
</protein>
<keyword evidence="3" id="KW-1185">Reference proteome</keyword>
<gene>
    <name evidence="2" type="ORF">H2LOC_018745</name>
</gene>
<accession>A0A6B8KLB6</accession>
<dbReference type="Proteomes" id="UP000309061">
    <property type="component" value="Chromosome"/>
</dbReference>
<dbReference type="AlphaFoldDB" id="A0A6B8KLB6"/>
<keyword evidence="1" id="KW-0732">Signal</keyword>
<evidence type="ECO:0000256" key="1">
    <source>
        <dbReference type="SAM" id="SignalP"/>
    </source>
</evidence>
<dbReference type="OrthoDB" id="8445575at2"/>
<dbReference type="EMBL" id="CP046052">
    <property type="protein sequence ID" value="QGM47558.1"/>
    <property type="molecule type" value="Genomic_DNA"/>
</dbReference>
<feature type="chain" id="PRO_5025558863" evidence="1">
    <location>
        <begin position="41"/>
        <end position="720"/>
    </location>
</feature>
<name>A0A6B8KLB6_9HYPH</name>
<dbReference type="RefSeq" id="WP_136497206.1">
    <property type="nucleotide sequence ID" value="NZ_CP046052.1"/>
</dbReference>
<sequence>MKKQTERAMAWYWKSGPQSKAAFTACFLAPCLIASAPAKAQVVCPAPPVQTITIYNDTPDQYLFAEFEVGLPDKDIWLQAWCKVPNSQIGNYPYPTTLTNRIYINPTTGIAPGHSVEITLPLYTQLAQTVVPTANDQFAEWWQGQNIQLFYSPTSRPPRAYTEFYNGSLRKNQKQMKSAAAAPTWPTCSSTRDNPCSLEFVTDTDGTFPKYGPSQLLEATLGARQEQKVVNDSPPNRLDVRNADFDVSYVNVAYGPAAMGPKNNDQVGYVGTPISLTANPGGFRSLGNQFWKDQNAKYGADAWPRFVFTYADGTKEIVPKLPSPLEVFARLSGANPPADLEPAPQWPDRLWPAIQSLKDQGVNWAHACTHSPQGNTTFCDALLDVVALLQANYQNYLALFRSGLCTGTPVGQTINGDLAHIYGWTPWTEDAAGRKGYGCQPADNLLENTPGYWTWSDPNDHKKPKDYSKYLAVKLEFDKLNYGTLPDEKYAFNPWVQLIHGKNYLQIPGAYAYSVDDAVGNIQAEATGYIVDVGSVKHLENQFPAEQPINVSLGYDPNAAIKFASYRVCVNDAVHDKPVNELNPAFIMNARDPSTCPVFLIDNKSPAQTYTFTINKSPPFAEFTIPQVNAGVPKWDNSMTGNVPTATNTTYYVQCDGNTAAPPFAQSSKSWCCNKDSSSGTWAYTMPDAASAHKTSVHTVTTIPALKSATTSEASCTMGH</sequence>